<dbReference type="OrthoDB" id="1916120at2759"/>
<dbReference type="PANTHER" id="PTHR35278">
    <property type="entry name" value="TRANSMEMBRANE PROTEIN-RELATED"/>
    <property type="match status" value="1"/>
</dbReference>
<dbReference type="Proteomes" id="UP000195402">
    <property type="component" value="Unassembled WGS sequence"/>
</dbReference>
<proteinExistence type="predicted"/>
<dbReference type="EMBL" id="MVGT01000213">
    <property type="protein sequence ID" value="OVA19281.1"/>
    <property type="molecule type" value="Genomic_DNA"/>
</dbReference>
<comment type="caution">
    <text evidence="1">The sequence shown here is derived from an EMBL/GenBank/DDBJ whole genome shotgun (WGS) entry which is preliminary data.</text>
</comment>
<protein>
    <submittedName>
        <fullName evidence="1">Uncharacterized protein</fullName>
    </submittedName>
</protein>
<keyword evidence="2" id="KW-1185">Reference proteome</keyword>
<reference evidence="1 2" key="1">
    <citation type="journal article" date="2017" name="Mol. Plant">
        <title>The Genome of Medicinal Plant Macleaya cordata Provides New Insights into Benzylisoquinoline Alkaloids Metabolism.</title>
        <authorList>
            <person name="Liu X."/>
            <person name="Liu Y."/>
            <person name="Huang P."/>
            <person name="Ma Y."/>
            <person name="Qing Z."/>
            <person name="Tang Q."/>
            <person name="Cao H."/>
            <person name="Cheng P."/>
            <person name="Zheng Y."/>
            <person name="Yuan Z."/>
            <person name="Zhou Y."/>
            <person name="Liu J."/>
            <person name="Tang Z."/>
            <person name="Zhuo Y."/>
            <person name="Zhang Y."/>
            <person name="Yu L."/>
            <person name="Huang J."/>
            <person name="Yang P."/>
            <person name="Peng Q."/>
            <person name="Zhang J."/>
            <person name="Jiang W."/>
            <person name="Zhang Z."/>
            <person name="Lin K."/>
            <person name="Ro D.K."/>
            <person name="Chen X."/>
            <person name="Xiong X."/>
            <person name="Shang Y."/>
            <person name="Huang S."/>
            <person name="Zeng J."/>
        </authorList>
    </citation>
    <scope>NUCLEOTIDE SEQUENCE [LARGE SCALE GENOMIC DNA]</scope>
    <source>
        <strain evidence="2">cv. BLH2017</strain>
        <tissue evidence="1">Root</tissue>
    </source>
</reference>
<dbReference type="PANTHER" id="PTHR35278:SF4">
    <property type="entry name" value="TRANSMEMBRANE PROTEIN"/>
    <property type="match status" value="1"/>
</dbReference>
<organism evidence="1 2">
    <name type="scientific">Macleaya cordata</name>
    <name type="common">Five-seeded plume-poppy</name>
    <name type="synonym">Bocconia cordata</name>
    <dbReference type="NCBI Taxonomy" id="56857"/>
    <lineage>
        <taxon>Eukaryota</taxon>
        <taxon>Viridiplantae</taxon>
        <taxon>Streptophyta</taxon>
        <taxon>Embryophyta</taxon>
        <taxon>Tracheophyta</taxon>
        <taxon>Spermatophyta</taxon>
        <taxon>Magnoliopsida</taxon>
        <taxon>Ranunculales</taxon>
        <taxon>Papaveraceae</taxon>
        <taxon>Papaveroideae</taxon>
        <taxon>Macleaya</taxon>
    </lineage>
</organism>
<accession>A0A200R9A0</accession>
<name>A0A200R9A0_MACCD</name>
<evidence type="ECO:0000313" key="2">
    <source>
        <dbReference type="Proteomes" id="UP000195402"/>
    </source>
</evidence>
<dbReference type="InParanoid" id="A0A200R9A0"/>
<evidence type="ECO:0000313" key="1">
    <source>
        <dbReference type="EMBL" id="OVA19281.1"/>
    </source>
</evidence>
<sequence length="144" mass="17629">MGWAACETYWSALTDITCFMWHKLKNTKRVYRRRHRFRDVEVGYSSSEDSMEKYRSLSVSRRRRSIRERRKDRVRRSLYPVKLRSKVRYRSRSRHHHDVQWKTSEVSVRVKGGSGRIRNSRQLQVRKAGNFGRQVKLFKRRKIR</sequence>
<gene>
    <name evidence="1" type="ORF">BVC80_521g84</name>
</gene>
<dbReference type="AlphaFoldDB" id="A0A200R9A0"/>